<comment type="caution">
    <text evidence="8">The sequence shown here is derived from an EMBL/GenBank/DDBJ whole genome shotgun (WGS) entry which is preliminary data.</text>
</comment>
<evidence type="ECO:0000313" key="8">
    <source>
        <dbReference type="EMBL" id="KAK3954303.1"/>
    </source>
</evidence>
<evidence type="ECO:0000256" key="6">
    <source>
        <dbReference type="SAM" id="Phobius"/>
    </source>
</evidence>
<evidence type="ECO:0000256" key="4">
    <source>
        <dbReference type="ARBA" id="ARBA00023136"/>
    </source>
</evidence>
<dbReference type="EMBL" id="MU859092">
    <property type="protein sequence ID" value="KAK3954303.1"/>
    <property type="molecule type" value="Genomic_DNA"/>
</dbReference>
<dbReference type="AlphaFoldDB" id="A0AAN6SIA2"/>
<evidence type="ECO:0000256" key="3">
    <source>
        <dbReference type="ARBA" id="ARBA00022989"/>
    </source>
</evidence>
<accession>A0AAN6SIA2</accession>
<keyword evidence="7" id="KW-0732">Signal</keyword>
<reference evidence="8" key="1">
    <citation type="journal article" date="2023" name="Mol. Phylogenet. Evol.">
        <title>Genome-scale phylogeny and comparative genomics of the fungal order Sordariales.</title>
        <authorList>
            <person name="Hensen N."/>
            <person name="Bonometti L."/>
            <person name="Westerberg I."/>
            <person name="Brannstrom I.O."/>
            <person name="Guillou S."/>
            <person name="Cros-Aarteil S."/>
            <person name="Calhoun S."/>
            <person name="Haridas S."/>
            <person name="Kuo A."/>
            <person name="Mondo S."/>
            <person name="Pangilinan J."/>
            <person name="Riley R."/>
            <person name="LaButti K."/>
            <person name="Andreopoulos B."/>
            <person name="Lipzen A."/>
            <person name="Chen C."/>
            <person name="Yan M."/>
            <person name="Daum C."/>
            <person name="Ng V."/>
            <person name="Clum A."/>
            <person name="Steindorff A."/>
            <person name="Ohm R.A."/>
            <person name="Martin F."/>
            <person name="Silar P."/>
            <person name="Natvig D.O."/>
            <person name="Lalanne C."/>
            <person name="Gautier V."/>
            <person name="Ament-Velasquez S.L."/>
            <person name="Kruys A."/>
            <person name="Hutchinson M.I."/>
            <person name="Powell A.J."/>
            <person name="Barry K."/>
            <person name="Miller A.N."/>
            <person name="Grigoriev I.V."/>
            <person name="Debuchy R."/>
            <person name="Gladieux P."/>
            <person name="Hiltunen Thoren M."/>
            <person name="Johannesson H."/>
        </authorList>
    </citation>
    <scope>NUCLEOTIDE SEQUENCE</scope>
    <source>
        <strain evidence="8">CBS 626.80</strain>
    </source>
</reference>
<feature type="signal peptide" evidence="7">
    <location>
        <begin position="1"/>
        <end position="27"/>
    </location>
</feature>
<feature type="chain" id="PRO_5042893635" description="Extracellular membrane protein CFEM domain-containing protein" evidence="7">
    <location>
        <begin position="28"/>
        <end position="368"/>
    </location>
</feature>
<sequence length="368" mass="38646">MLGLHRLSILPPALIALVLTSIPYTAATIDLFDFPVNAYDCLNQASTASNCAAGTASEANSCFCNNGGNFVTGTARCLAESDPGDLAEVYGTLKSTCAANNTPLNVGQEQYYSAAGFTGTARPPKATTTKISITVSTLTSASTSFITSTSPSGTTLKSAPVETATSGSDAESSRSGIGSVNEDDGLSTGAKAGIIAGSTAAGLAVLAGLIMLFVRYKRKKDGEESHPMLPEQHGNMLLIPTPAEARALEEGGSTSGNSGEYDSKWRPSSKRTDRRTSGFNWESPYDLAYTGEEPQQPKPPKKAKEMNDRGRAELQGCDRQPVEMSTQALSPKWRVSDDAAQRYSGTEWGAMDLAGETTALSWGRGGRL</sequence>
<evidence type="ECO:0000313" key="9">
    <source>
        <dbReference type="Proteomes" id="UP001303222"/>
    </source>
</evidence>
<feature type="compositionally biased region" description="Basic and acidic residues" evidence="5">
    <location>
        <begin position="261"/>
        <end position="276"/>
    </location>
</feature>
<dbReference type="GO" id="GO:0071944">
    <property type="term" value="C:cell periphery"/>
    <property type="evidence" value="ECO:0007669"/>
    <property type="project" value="UniProtKB-ARBA"/>
</dbReference>
<evidence type="ECO:0008006" key="10">
    <source>
        <dbReference type="Google" id="ProtNLM"/>
    </source>
</evidence>
<dbReference type="PANTHER" id="PTHR15549:SF6">
    <property type="entry name" value="MID2 DOMAIN-CONTAINING PROTEIN"/>
    <property type="match status" value="1"/>
</dbReference>
<name>A0AAN6SIA2_9PEZI</name>
<gene>
    <name evidence="8" type="ORF">QBC32DRAFT_336751</name>
</gene>
<organism evidence="8 9">
    <name type="scientific">Pseudoneurospora amorphoporcata</name>
    <dbReference type="NCBI Taxonomy" id="241081"/>
    <lineage>
        <taxon>Eukaryota</taxon>
        <taxon>Fungi</taxon>
        <taxon>Dikarya</taxon>
        <taxon>Ascomycota</taxon>
        <taxon>Pezizomycotina</taxon>
        <taxon>Sordariomycetes</taxon>
        <taxon>Sordariomycetidae</taxon>
        <taxon>Sordariales</taxon>
        <taxon>Sordariaceae</taxon>
        <taxon>Pseudoneurospora</taxon>
    </lineage>
</organism>
<feature type="compositionally biased region" description="Polar residues" evidence="5">
    <location>
        <begin position="163"/>
        <end position="178"/>
    </location>
</feature>
<evidence type="ECO:0000256" key="5">
    <source>
        <dbReference type="SAM" id="MobiDB-lite"/>
    </source>
</evidence>
<keyword evidence="4 6" id="KW-0472">Membrane</keyword>
<dbReference type="PANTHER" id="PTHR15549">
    <property type="entry name" value="PAIRED IMMUNOGLOBULIN-LIKE TYPE 2 RECEPTOR"/>
    <property type="match status" value="1"/>
</dbReference>
<evidence type="ECO:0000256" key="7">
    <source>
        <dbReference type="SAM" id="SignalP"/>
    </source>
</evidence>
<dbReference type="InterPro" id="IPR051694">
    <property type="entry name" value="Immunoregulatory_rcpt-like"/>
</dbReference>
<proteinExistence type="predicted"/>
<feature type="transmembrane region" description="Helical" evidence="6">
    <location>
        <begin position="192"/>
        <end position="214"/>
    </location>
</feature>
<keyword evidence="3 6" id="KW-1133">Transmembrane helix</keyword>
<feature type="compositionally biased region" description="Basic and acidic residues" evidence="5">
    <location>
        <begin position="302"/>
        <end position="312"/>
    </location>
</feature>
<feature type="compositionally biased region" description="Low complexity" evidence="5">
    <location>
        <begin position="144"/>
        <end position="155"/>
    </location>
</feature>
<feature type="region of interest" description="Disordered" evidence="5">
    <location>
        <begin position="144"/>
        <end position="183"/>
    </location>
</feature>
<feature type="compositionally biased region" description="Low complexity" evidence="5">
    <location>
        <begin position="250"/>
        <end position="260"/>
    </location>
</feature>
<evidence type="ECO:0000256" key="2">
    <source>
        <dbReference type="ARBA" id="ARBA00022692"/>
    </source>
</evidence>
<reference evidence="8" key="2">
    <citation type="submission" date="2023-06" db="EMBL/GenBank/DDBJ databases">
        <authorList>
            <consortium name="Lawrence Berkeley National Laboratory"/>
            <person name="Mondo S.J."/>
            <person name="Hensen N."/>
            <person name="Bonometti L."/>
            <person name="Westerberg I."/>
            <person name="Brannstrom I.O."/>
            <person name="Guillou S."/>
            <person name="Cros-Aarteil S."/>
            <person name="Calhoun S."/>
            <person name="Haridas S."/>
            <person name="Kuo A."/>
            <person name="Pangilinan J."/>
            <person name="Riley R."/>
            <person name="Labutti K."/>
            <person name="Andreopoulos B."/>
            <person name="Lipzen A."/>
            <person name="Chen C."/>
            <person name="Yanf M."/>
            <person name="Daum C."/>
            <person name="Ng V."/>
            <person name="Clum A."/>
            <person name="Steindorff A."/>
            <person name="Ohm R."/>
            <person name="Martin F."/>
            <person name="Silar P."/>
            <person name="Natvig D."/>
            <person name="Lalanne C."/>
            <person name="Gautier V."/>
            <person name="Ament-Velasquez S.L."/>
            <person name="Kruys A."/>
            <person name="Hutchinson M.I."/>
            <person name="Powell A.J."/>
            <person name="Barry K."/>
            <person name="Miller A.N."/>
            <person name="Grigoriev I.V."/>
            <person name="Debuchy R."/>
            <person name="Gladieux P."/>
            <person name="Thoren M.H."/>
            <person name="Johannesson H."/>
        </authorList>
    </citation>
    <scope>NUCLEOTIDE SEQUENCE</scope>
    <source>
        <strain evidence="8">CBS 626.80</strain>
    </source>
</reference>
<protein>
    <recommendedName>
        <fullName evidence="10">Extracellular membrane protein CFEM domain-containing protein</fullName>
    </recommendedName>
</protein>
<evidence type="ECO:0000256" key="1">
    <source>
        <dbReference type="ARBA" id="ARBA00004167"/>
    </source>
</evidence>
<keyword evidence="9" id="KW-1185">Reference proteome</keyword>
<dbReference type="GO" id="GO:0016020">
    <property type="term" value="C:membrane"/>
    <property type="evidence" value="ECO:0007669"/>
    <property type="project" value="UniProtKB-SubCell"/>
</dbReference>
<feature type="region of interest" description="Disordered" evidence="5">
    <location>
        <begin position="248"/>
        <end position="315"/>
    </location>
</feature>
<comment type="subcellular location">
    <subcellularLocation>
        <location evidence="1">Membrane</location>
        <topology evidence="1">Single-pass membrane protein</topology>
    </subcellularLocation>
</comment>
<dbReference type="Proteomes" id="UP001303222">
    <property type="component" value="Unassembled WGS sequence"/>
</dbReference>
<keyword evidence="2 6" id="KW-0812">Transmembrane</keyword>